<evidence type="ECO:0000313" key="2">
    <source>
        <dbReference type="Proteomes" id="UP001595711"/>
    </source>
</evidence>
<proteinExistence type="predicted"/>
<comment type="caution">
    <text evidence="1">The sequence shown here is derived from an EMBL/GenBank/DDBJ whole genome shotgun (WGS) entry which is preliminary data.</text>
</comment>
<reference evidence="2" key="1">
    <citation type="journal article" date="2019" name="Int. J. Syst. Evol. Microbiol.">
        <title>The Global Catalogue of Microorganisms (GCM) 10K type strain sequencing project: providing services to taxonomists for standard genome sequencing and annotation.</title>
        <authorList>
            <consortium name="The Broad Institute Genomics Platform"/>
            <consortium name="The Broad Institute Genome Sequencing Center for Infectious Disease"/>
            <person name="Wu L."/>
            <person name="Ma J."/>
        </authorList>
    </citation>
    <scope>NUCLEOTIDE SEQUENCE [LARGE SCALE GENOMIC DNA]</scope>
    <source>
        <strain evidence="2">KCTC 42182</strain>
    </source>
</reference>
<gene>
    <name evidence="1" type="ORF">ACFOOQ_09275</name>
</gene>
<dbReference type="RefSeq" id="WP_379724846.1">
    <property type="nucleotide sequence ID" value="NZ_JBHRYJ010000001.1"/>
</dbReference>
<dbReference type="Pfam" id="PF07310">
    <property type="entry name" value="PAS_5"/>
    <property type="match status" value="1"/>
</dbReference>
<organism evidence="1 2">
    <name type="scientific">Ferrovibrio xuzhouensis</name>
    <dbReference type="NCBI Taxonomy" id="1576914"/>
    <lineage>
        <taxon>Bacteria</taxon>
        <taxon>Pseudomonadati</taxon>
        <taxon>Pseudomonadota</taxon>
        <taxon>Alphaproteobacteria</taxon>
        <taxon>Rhodospirillales</taxon>
        <taxon>Rhodospirillaceae</taxon>
        <taxon>Ferrovibrio</taxon>
    </lineage>
</organism>
<accession>A0ABV7VE57</accession>
<dbReference type="InterPro" id="IPR009922">
    <property type="entry name" value="DUF1457"/>
</dbReference>
<dbReference type="Proteomes" id="UP001595711">
    <property type="component" value="Unassembled WGS sequence"/>
</dbReference>
<evidence type="ECO:0000313" key="1">
    <source>
        <dbReference type="EMBL" id="MFC3675731.1"/>
    </source>
</evidence>
<sequence length="188" mass="21387">MLCDLANLSTDLHQPAHMALAEHWLDLFYGESRQIPGLQAIDPIRLGRHLPDICILDHEDGDVFRFRLAGETVIELYGRDVRRLRLDEVAPQPSFDRYRALAHMILERPAGLLHGLSGMIAAWNYSVAFERLSLPLLGRDGRIRHIISATVARRQDDDRVTAEYQHIYAIPLRRSAGEAPAQHRPPAY</sequence>
<keyword evidence="2" id="KW-1185">Reference proteome</keyword>
<protein>
    <submittedName>
        <fullName evidence="1">PAS domain-containing protein</fullName>
    </submittedName>
</protein>
<name>A0ABV7VE57_9PROT</name>
<dbReference type="EMBL" id="JBHRYJ010000001">
    <property type="protein sequence ID" value="MFC3675731.1"/>
    <property type="molecule type" value="Genomic_DNA"/>
</dbReference>